<feature type="transmembrane region" description="Helical" evidence="5">
    <location>
        <begin position="142"/>
        <end position="163"/>
    </location>
</feature>
<dbReference type="Proteomes" id="UP000658131">
    <property type="component" value="Unassembled WGS sequence"/>
</dbReference>
<keyword evidence="3 5" id="KW-1133">Transmembrane helix</keyword>
<dbReference type="RefSeq" id="WP_262398562.1">
    <property type="nucleotide sequence ID" value="NZ_JACRTB010000001.1"/>
</dbReference>
<evidence type="ECO:0000256" key="4">
    <source>
        <dbReference type="ARBA" id="ARBA00023136"/>
    </source>
</evidence>
<dbReference type="InterPro" id="IPR003825">
    <property type="entry name" value="Colicin-V_CvpA"/>
</dbReference>
<comment type="caution">
    <text evidence="6">The sequence shown here is derived from an EMBL/GenBank/DDBJ whole genome shotgun (WGS) entry which is preliminary data.</text>
</comment>
<accession>A0ABR7NEM6</accession>
<protein>
    <submittedName>
        <fullName evidence="6">CvpA family protein</fullName>
    </submittedName>
</protein>
<keyword evidence="7" id="KW-1185">Reference proteome</keyword>
<evidence type="ECO:0000313" key="6">
    <source>
        <dbReference type="EMBL" id="MBC8574867.1"/>
    </source>
</evidence>
<reference evidence="6 7" key="1">
    <citation type="submission" date="2020-08" db="EMBL/GenBank/DDBJ databases">
        <title>Genome public.</title>
        <authorList>
            <person name="Liu C."/>
            <person name="Sun Q."/>
        </authorList>
    </citation>
    <scope>NUCLEOTIDE SEQUENCE [LARGE SCALE GENOMIC DNA]</scope>
    <source>
        <strain evidence="6 7">BX1</strain>
    </source>
</reference>
<name>A0ABR7NEM6_9FIRM</name>
<keyword evidence="2 5" id="KW-0812">Transmembrane</keyword>
<feature type="transmembrane region" description="Helical" evidence="5">
    <location>
        <begin position="32"/>
        <end position="50"/>
    </location>
</feature>
<comment type="subcellular location">
    <subcellularLocation>
        <location evidence="1">Membrane</location>
        <topology evidence="1">Multi-pass membrane protein</topology>
    </subcellularLocation>
</comment>
<evidence type="ECO:0000256" key="2">
    <source>
        <dbReference type="ARBA" id="ARBA00022692"/>
    </source>
</evidence>
<gene>
    <name evidence="6" type="ORF">H8717_00370</name>
</gene>
<sequence>MWIIWDILTVAIILTFAAASYRKGFLHAVTRLVGSIGAMLFSLVYSEPIARMIFDNYLRSSTLDLVAKNVGEFSQNGAEAFLHGLEGILDELPGWLSQSLEAALGSSAEAWYAQIQFSDAATLSTAITDTVIGPMATALVRVLVFFVLFTVLMLLVNTIAGLLKSVNFLPVIGSLNEILGGVLGAAQGLLYVFVFASLLWFVVSATGDGMGVLSNAEIEKTFLFRWFYLAGPWARGIL</sequence>
<evidence type="ECO:0000256" key="3">
    <source>
        <dbReference type="ARBA" id="ARBA00022989"/>
    </source>
</evidence>
<evidence type="ECO:0000256" key="5">
    <source>
        <dbReference type="SAM" id="Phobius"/>
    </source>
</evidence>
<evidence type="ECO:0000256" key="1">
    <source>
        <dbReference type="ARBA" id="ARBA00004141"/>
    </source>
</evidence>
<keyword evidence="4 5" id="KW-0472">Membrane</keyword>
<organism evidence="6 7">
    <name type="scientific">Yanshouia hominis</name>
    <dbReference type="NCBI Taxonomy" id="2763673"/>
    <lineage>
        <taxon>Bacteria</taxon>
        <taxon>Bacillati</taxon>
        <taxon>Bacillota</taxon>
        <taxon>Clostridia</taxon>
        <taxon>Eubacteriales</taxon>
        <taxon>Oscillospiraceae</taxon>
        <taxon>Yanshouia</taxon>
    </lineage>
</organism>
<dbReference type="Pfam" id="PF02674">
    <property type="entry name" value="Colicin_V"/>
    <property type="match status" value="1"/>
</dbReference>
<feature type="transmembrane region" description="Helical" evidence="5">
    <location>
        <begin position="178"/>
        <end position="203"/>
    </location>
</feature>
<dbReference type="EMBL" id="JACRTB010000001">
    <property type="protein sequence ID" value="MBC8574867.1"/>
    <property type="molecule type" value="Genomic_DNA"/>
</dbReference>
<evidence type="ECO:0000313" key="7">
    <source>
        <dbReference type="Proteomes" id="UP000658131"/>
    </source>
</evidence>
<proteinExistence type="predicted"/>